<evidence type="ECO:0000313" key="2">
    <source>
        <dbReference type="Proteomes" id="UP000585050"/>
    </source>
</evidence>
<evidence type="ECO:0000313" key="1">
    <source>
        <dbReference type="EMBL" id="NLR90098.1"/>
    </source>
</evidence>
<name>A0A7X8SHA0_9BACT</name>
<keyword evidence="2" id="KW-1185">Reference proteome</keyword>
<protein>
    <submittedName>
        <fullName evidence="1">Uncharacterized protein</fullName>
    </submittedName>
</protein>
<proteinExistence type="predicted"/>
<comment type="caution">
    <text evidence="1">The sequence shown here is derived from an EMBL/GenBank/DDBJ whole genome shotgun (WGS) entry which is preliminary data.</text>
</comment>
<gene>
    <name evidence="1" type="ORF">HGP29_02725</name>
</gene>
<reference evidence="1 2" key="1">
    <citation type="submission" date="2020-04" db="EMBL/GenBank/DDBJ databases">
        <title>Flammeovirga sp. SR4, a novel species isolated from seawater.</title>
        <authorList>
            <person name="Wang X."/>
        </authorList>
    </citation>
    <scope>NUCLEOTIDE SEQUENCE [LARGE SCALE GENOMIC DNA]</scope>
    <source>
        <strain evidence="1 2">SR4</strain>
    </source>
</reference>
<dbReference type="EMBL" id="JABAIL010000001">
    <property type="protein sequence ID" value="NLR90098.1"/>
    <property type="molecule type" value="Genomic_DNA"/>
</dbReference>
<sequence>MNIKNLKDELIDTFKTFKDSEVIFSSEEGRLIVPQNEEEALSLQNDGYKAYFKEDLKQELGTDGLGLFY</sequence>
<dbReference type="AlphaFoldDB" id="A0A7X8SHA0"/>
<dbReference type="RefSeq" id="WP_168880776.1">
    <property type="nucleotide sequence ID" value="NZ_JABAIL010000001.1"/>
</dbReference>
<dbReference type="Proteomes" id="UP000585050">
    <property type="component" value="Unassembled WGS sequence"/>
</dbReference>
<organism evidence="1 2">
    <name type="scientific">Flammeovirga agarivorans</name>
    <dbReference type="NCBI Taxonomy" id="2726742"/>
    <lineage>
        <taxon>Bacteria</taxon>
        <taxon>Pseudomonadati</taxon>
        <taxon>Bacteroidota</taxon>
        <taxon>Cytophagia</taxon>
        <taxon>Cytophagales</taxon>
        <taxon>Flammeovirgaceae</taxon>
        <taxon>Flammeovirga</taxon>
    </lineage>
</organism>
<accession>A0A7X8SHA0</accession>